<reference evidence="1" key="1">
    <citation type="journal article" date="2013" name="Nat. Commun.">
        <title>Whole-genome sequencing of Oryza brachyantha reveals mechanisms underlying Oryza genome evolution.</title>
        <authorList>
            <person name="Chen J."/>
            <person name="Huang Q."/>
            <person name="Gao D."/>
            <person name="Wang J."/>
            <person name="Lang Y."/>
            <person name="Liu T."/>
            <person name="Li B."/>
            <person name="Bai Z."/>
            <person name="Luis Goicoechea J."/>
            <person name="Liang C."/>
            <person name="Chen C."/>
            <person name="Zhang W."/>
            <person name="Sun S."/>
            <person name="Liao Y."/>
            <person name="Zhang X."/>
            <person name="Yang L."/>
            <person name="Song C."/>
            <person name="Wang M."/>
            <person name="Shi J."/>
            <person name="Liu G."/>
            <person name="Liu J."/>
            <person name="Zhou H."/>
            <person name="Zhou W."/>
            <person name="Yu Q."/>
            <person name="An N."/>
            <person name="Chen Y."/>
            <person name="Cai Q."/>
            <person name="Wang B."/>
            <person name="Liu B."/>
            <person name="Min J."/>
            <person name="Huang Y."/>
            <person name="Wu H."/>
            <person name="Li Z."/>
            <person name="Zhang Y."/>
            <person name="Yin Y."/>
            <person name="Song W."/>
            <person name="Jiang J."/>
            <person name="Jackson S.A."/>
            <person name="Wing R.A."/>
            <person name="Wang J."/>
            <person name="Chen M."/>
        </authorList>
    </citation>
    <scope>NUCLEOTIDE SEQUENCE [LARGE SCALE GENOMIC DNA]</scope>
    <source>
        <strain evidence="1">cv. IRGC 101232</strain>
    </source>
</reference>
<accession>J3KWK7</accession>
<keyword evidence="2" id="KW-1185">Reference proteome</keyword>
<dbReference type="PANTHER" id="PTHR35356:SF8">
    <property type="entry name" value="OS01G0157300 PROTEIN"/>
    <property type="match status" value="1"/>
</dbReference>
<dbReference type="eggNOG" id="ENOG502R4WP">
    <property type="taxonomic scope" value="Eukaryota"/>
</dbReference>
<evidence type="ECO:0000313" key="1">
    <source>
        <dbReference type="EnsemblPlants" id="OB01G13630.1"/>
    </source>
</evidence>
<dbReference type="InterPro" id="IPR010535">
    <property type="entry name" value="DUF1110"/>
</dbReference>
<dbReference type="OMA" id="WERVNES"/>
<dbReference type="PANTHER" id="PTHR35356">
    <property type="entry name" value="OS01G0156300 PROTEIN-RELATED"/>
    <property type="match status" value="1"/>
</dbReference>
<dbReference type="Proteomes" id="UP000006038">
    <property type="component" value="Chromosome 1"/>
</dbReference>
<name>J3KWK7_ORYBR</name>
<evidence type="ECO:0000313" key="2">
    <source>
        <dbReference type="Proteomes" id="UP000006038"/>
    </source>
</evidence>
<reference evidence="1" key="2">
    <citation type="submission" date="2013-04" db="UniProtKB">
        <authorList>
            <consortium name="EnsemblPlants"/>
        </authorList>
    </citation>
    <scope>IDENTIFICATION</scope>
</reference>
<dbReference type="HOGENOM" id="CLU_1582685_0_0_1"/>
<organism evidence="1">
    <name type="scientific">Oryza brachyantha</name>
    <name type="common">malo sina</name>
    <dbReference type="NCBI Taxonomy" id="4533"/>
    <lineage>
        <taxon>Eukaryota</taxon>
        <taxon>Viridiplantae</taxon>
        <taxon>Streptophyta</taxon>
        <taxon>Embryophyta</taxon>
        <taxon>Tracheophyta</taxon>
        <taxon>Spermatophyta</taxon>
        <taxon>Magnoliopsida</taxon>
        <taxon>Liliopsida</taxon>
        <taxon>Poales</taxon>
        <taxon>Poaceae</taxon>
        <taxon>BOP clade</taxon>
        <taxon>Oryzoideae</taxon>
        <taxon>Oryzeae</taxon>
        <taxon>Oryzinae</taxon>
        <taxon>Oryza</taxon>
    </lineage>
</organism>
<dbReference type="Gramene" id="OB01G13630.1">
    <property type="protein sequence ID" value="OB01G13630.1"/>
    <property type="gene ID" value="OB01G13630"/>
</dbReference>
<dbReference type="EnsemblPlants" id="OB01G13630.1">
    <property type="protein sequence ID" value="OB01G13630.1"/>
    <property type="gene ID" value="OB01G13630"/>
</dbReference>
<dbReference type="Pfam" id="PF06533">
    <property type="entry name" value="DUF1110"/>
    <property type="match status" value="1"/>
</dbReference>
<sequence length="169" mass="18131">LFWLRVAAVDQSVRVVREDPAAVQQQLALPPISKSKVGCAEDKLREASRNLVLAVFYTAAASLLARCRLGLVAQGRVAATAARVHDDDLAVPPHSESPRARGEEAFDARDRCRGHLGAVKRLLHHKIVPGMADHVDAEHAAAVVGELEATRQLMADIDAYISASISEGS</sequence>
<proteinExistence type="predicted"/>
<dbReference type="AlphaFoldDB" id="J3KWK7"/>
<protein>
    <submittedName>
        <fullName evidence="1">Uncharacterized protein</fullName>
    </submittedName>
</protein>